<keyword evidence="5" id="KW-0547">Nucleotide-binding</keyword>
<dbReference type="InterPro" id="IPR014001">
    <property type="entry name" value="Helicase_ATP-bd"/>
</dbReference>
<dbReference type="InterPro" id="IPR001650">
    <property type="entry name" value="Helicase_C-like"/>
</dbReference>
<feature type="compositionally biased region" description="Basic and acidic residues" evidence="12">
    <location>
        <begin position="1172"/>
        <end position="1184"/>
    </location>
</feature>
<accession>A0AAP0DRP9</accession>
<evidence type="ECO:0000256" key="9">
    <source>
        <dbReference type="ARBA" id="ARBA00022884"/>
    </source>
</evidence>
<feature type="compositionally biased region" description="Polar residues" evidence="12">
    <location>
        <begin position="283"/>
        <end position="293"/>
    </location>
</feature>
<dbReference type="SUPFAM" id="SSF52540">
    <property type="entry name" value="P-loop containing nucleoside triphosphate hydrolases"/>
    <property type="match status" value="1"/>
</dbReference>
<dbReference type="CDD" id="cd18795">
    <property type="entry name" value="SF2_C_Ski2"/>
    <property type="match status" value="1"/>
</dbReference>
<evidence type="ECO:0000256" key="12">
    <source>
        <dbReference type="SAM" id="MobiDB-lite"/>
    </source>
</evidence>
<evidence type="ECO:0008006" key="17">
    <source>
        <dbReference type="Google" id="ProtNLM"/>
    </source>
</evidence>
<gene>
    <name evidence="15" type="ORF">SSX86_001477</name>
</gene>
<dbReference type="GO" id="GO:0003735">
    <property type="term" value="F:structural constituent of ribosome"/>
    <property type="evidence" value="ECO:0007669"/>
    <property type="project" value="InterPro"/>
</dbReference>
<keyword evidence="2" id="KW-0150">Chloroplast</keyword>
<keyword evidence="10" id="KW-0689">Ribosomal protein</keyword>
<feature type="region of interest" description="Disordered" evidence="12">
    <location>
        <begin position="1171"/>
        <end position="1226"/>
    </location>
</feature>
<feature type="domain" description="Helicase ATP-binding" evidence="13">
    <location>
        <begin position="375"/>
        <end position="567"/>
    </location>
</feature>
<feature type="compositionally biased region" description="Polar residues" evidence="12">
    <location>
        <begin position="302"/>
        <end position="316"/>
    </location>
</feature>
<dbReference type="GO" id="GO:0005840">
    <property type="term" value="C:ribosome"/>
    <property type="evidence" value="ECO:0007669"/>
    <property type="project" value="UniProtKB-KW"/>
</dbReference>
<feature type="region of interest" description="Disordered" evidence="12">
    <location>
        <begin position="1"/>
        <end position="50"/>
    </location>
</feature>
<keyword evidence="7" id="KW-0862">Zinc</keyword>
<dbReference type="GO" id="GO:0006412">
    <property type="term" value="P:translation"/>
    <property type="evidence" value="ECO:0007669"/>
    <property type="project" value="InterPro"/>
</dbReference>
<dbReference type="InterPro" id="IPR001098">
    <property type="entry name" value="DNA-dir_DNA_pol_A_palm_dom"/>
</dbReference>
<dbReference type="SUPFAM" id="SSF158702">
    <property type="entry name" value="Sec63 N-terminal domain-like"/>
    <property type="match status" value="1"/>
</dbReference>
<proteinExistence type="inferred from homology"/>
<feature type="compositionally biased region" description="Polar residues" evidence="12">
    <location>
        <begin position="2077"/>
        <end position="2087"/>
    </location>
</feature>
<evidence type="ECO:0000313" key="15">
    <source>
        <dbReference type="EMBL" id="KAK9079804.1"/>
    </source>
</evidence>
<feature type="compositionally biased region" description="Polar residues" evidence="12">
    <location>
        <begin position="120"/>
        <end position="132"/>
    </location>
</feature>
<feature type="compositionally biased region" description="Basic and acidic residues" evidence="12">
    <location>
        <begin position="1217"/>
        <end position="1226"/>
    </location>
</feature>
<dbReference type="InterPro" id="IPR046931">
    <property type="entry name" value="HTH_61"/>
</dbReference>
<evidence type="ECO:0000259" key="14">
    <source>
        <dbReference type="PROSITE" id="PS51194"/>
    </source>
</evidence>
<dbReference type="InterPro" id="IPR057220">
    <property type="entry name" value="DUF7898"/>
</dbReference>
<dbReference type="Gene3D" id="3.40.50.300">
    <property type="entry name" value="P-loop containing nucleotide triphosphate hydrolases"/>
    <property type="match status" value="2"/>
</dbReference>
<feature type="compositionally biased region" description="Basic and acidic residues" evidence="12">
    <location>
        <begin position="2153"/>
        <end position="2165"/>
    </location>
</feature>
<dbReference type="FunFam" id="3.40.50.300:FF:001000">
    <property type="entry name" value="Helicase and polymerase-containing protein TEBICHI"/>
    <property type="match status" value="1"/>
</dbReference>
<keyword evidence="11" id="KW-0687">Ribonucleoprotein</keyword>
<evidence type="ECO:0000256" key="3">
    <source>
        <dbReference type="ARBA" id="ARBA00022723"/>
    </source>
</evidence>
<keyword evidence="3" id="KW-0479">Metal-binding</keyword>
<dbReference type="SMART" id="SM00482">
    <property type="entry name" value="POLAc"/>
    <property type="match status" value="1"/>
</dbReference>
<keyword evidence="2" id="KW-0934">Plastid</keyword>
<dbReference type="Pfam" id="PF21099">
    <property type="entry name" value="POLQ_helical"/>
    <property type="match status" value="1"/>
</dbReference>
<dbReference type="CDD" id="cd08638">
    <property type="entry name" value="DNA_pol_A_theta"/>
    <property type="match status" value="1"/>
</dbReference>
<dbReference type="Gene3D" id="2.20.25.30">
    <property type="match status" value="1"/>
</dbReference>
<evidence type="ECO:0000256" key="11">
    <source>
        <dbReference type="ARBA" id="ARBA00023274"/>
    </source>
</evidence>
<evidence type="ECO:0000256" key="7">
    <source>
        <dbReference type="ARBA" id="ARBA00022833"/>
    </source>
</evidence>
<dbReference type="SUPFAM" id="SSF56672">
    <property type="entry name" value="DNA/RNA polymerases"/>
    <property type="match status" value="1"/>
</dbReference>
<keyword evidence="9" id="KW-0694">RNA-binding</keyword>
<feature type="region of interest" description="Disordered" evidence="12">
    <location>
        <begin position="2237"/>
        <end position="2257"/>
    </location>
</feature>
<dbReference type="FunFam" id="1.20.1060.10:FF:000003">
    <property type="entry name" value="Helicase and polymerase-containing protein TEBICHI"/>
    <property type="match status" value="1"/>
</dbReference>
<dbReference type="FunFam" id="1.10.150.20:FF:000002">
    <property type="entry name" value="DNA polymerase I"/>
    <property type="match status" value="1"/>
</dbReference>
<dbReference type="GO" id="GO:0008270">
    <property type="term" value="F:zinc ion binding"/>
    <property type="evidence" value="ECO:0007669"/>
    <property type="project" value="UniProtKB-KW"/>
</dbReference>
<dbReference type="Gene3D" id="3.30.420.10">
    <property type="entry name" value="Ribonuclease H-like superfamily/Ribonuclease H"/>
    <property type="match status" value="1"/>
</dbReference>
<dbReference type="InterPro" id="IPR018267">
    <property type="entry name" value="Ribosomal_eL37_CS"/>
</dbReference>
<evidence type="ECO:0000256" key="4">
    <source>
        <dbReference type="ARBA" id="ARBA00022730"/>
    </source>
</evidence>
<dbReference type="SMART" id="SM00490">
    <property type="entry name" value="HELICc"/>
    <property type="match status" value="1"/>
</dbReference>
<feature type="region of interest" description="Disordered" evidence="12">
    <location>
        <begin position="283"/>
        <end position="316"/>
    </location>
</feature>
<dbReference type="FunFam" id="3.40.50.300:FF:000968">
    <property type="entry name" value="Helicase and polymerase-containing protein TEBICHI"/>
    <property type="match status" value="1"/>
</dbReference>
<organism evidence="15 16">
    <name type="scientific">Deinandra increscens subsp. villosa</name>
    <dbReference type="NCBI Taxonomy" id="3103831"/>
    <lineage>
        <taxon>Eukaryota</taxon>
        <taxon>Viridiplantae</taxon>
        <taxon>Streptophyta</taxon>
        <taxon>Embryophyta</taxon>
        <taxon>Tracheophyta</taxon>
        <taxon>Spermatophyta</taxon>
        <taxon>Magnoliopsida</taxon>
        <taxon>eudicotyledons</taxon>
        <taxon>Gunneridae</taxon>
        <taxon>Pentapetalae</taxon>
        <taxon>asterids</taxon>
        <taxon>campanulids</taxon>
        <taxon>Asterales</taxon>
        <taxon>Asteraceae</taxon>
        <taxon>Asteroideae</taxon>
        <taxon>Heliantheae alliance</taxon>
        <taxon>Madieae</taxon>
        <taxon>Madiinae</taxon>
        <taxon>Deinandra</taxon>
    </lineage>
</organism>
<evidence type="ECO:0000313" key="16">
    <source>
        <dbReference type="Proteomes" id="UP001408789"/>
    </source>
</evidence>
<dbReference type="Proteomes" id="UP001408789">
    <property type="component" value="Unassembled WGS sequence"/>
</dbReference>
<evidence type="ECO:0000256" key="2">
    <source>
        <dbReference type="ARBA" id="ARBA00022528"/>
    </source>
</evidence>
<dbReference type="InterPro" id="IPR048960">
    <property type="entry name" value="POLQ-like_helical"/>
</dbReference>
<dbReference type="GO" id="GO:0006302">
    <property type="term" value="P:double-strand break repair"/>
    <property type="evidence" value="ECO:0007669"/>
    <property type="project" value="TreeGrafter"/>
</dbReference>
<dbReference type="SUPFAM" id="SSF57829">
    <property type="entry name" value="Zn-binding ribosomal proteins"/>
    <property type="match status" value="1"/>
</dbReference>
<dbReference type="GO" id="GO:0003677">
    <property type="term" value="F:DNA binding"/>
    <property type="evidence" value="ECO:0007669"/>
    <property type="project" value="InterPro"/>
</dbReference>
<dbReference type="InterPro" id="IPR027417">
    <property type="entry name" value="P-loop_NTPase"/>
</dbReference>
<dbReference type="Gene3D" id="1.20.1060.10">
    <property type="entry name" value="Taq DNA Polymerase, Chain T, domain 4"/>
    <property type="match status" value="1"/>
</dbReference>
<dbReference type="Gene3D" id="3.30.70.370">
    <property type="match status" value="1"/>
</dbReference>
<name>A0AAP0DRP9_9ASTR</name>
<feature type="compositionally biased region" description="Basic and acidic residues" evidence="12">
    <location>
        <begin position="1"/>
        <end position="11"/>
    </location>
</feature>
<dbReference type="InterPro" id="IPR036397">
    <property type="entry name" value="RNaseH_sf"/>
</dbReference>
<dbReference type="GO" id="GO:0006261">
    <property type="term" value="P:DNA-templated DNA replication"/>
    <property type="evidence" value="ECO:0007669"/>
    <property type="project" value="InterPro"/>
</dbReference>
<comment type="similarity">
    <text evidence="1">Belongs to the eukaryotic ribosomal protein eL37 family.</text>
</comment>
<evidence type="ECO:0000256" key="1">
    <source>
        <dbReference type="ARBA" id="ARBA00009805"/>
    </source>
</evidence>
<feature type="region of interest" description="Disordered" evidence="12">
    <location>
        <begin position="120"/>
        <end position="157"/>
    </location>
</feature>
<feature type="region of interest" description="Disordered" evidence="12">
    <location>
        <begin position="2066"/>
        <end position="2099"/>
    </location>
</feature>
<dbReference type="InterPro" id="IPR043502">
    <property type="entry name" value="DNA/RNA_pol_sf"/>
</dbReference>
<dbReference type="Pfam" id="PF00476">
    <property type="entry name" value="DNA_pol_A"/>
    <property type="match status" value="1"/>
</dbReference>
<feature type="region of interest" description="Disordered" evidence="12">
    <location>
        <begin position="2150"/>
        <end position="2171"/>
    </location>
</feature>
<evidence type="ECO:0000256" key="8">
    <source>
        <dbReference type="ARBA" id="ARBA00022840"/>
    </source>
</evidence>
<protein>
    <recommendedName>
        <fullName evidence="17">DNA-directed DNA polymerase</fullName>
    </recommendedName>
</protein>
<feature type="compositionally biased region" description="Basic and acidic residues" evidence="12">
    <location>
        <begin position="1192"/>
        <end position="1209"/>
    </location>
</feature>
<dbReference type="GO" id="GO:0003887">
    <property type="term" value="F:DNA-directed DNA polymerase activity"/>
    <property type="evidence" value="ECO:0007669"/>
    <property type="project" value="InterPro"/>
</dbReference>
<evidence type="ECO:0000256" key="6">
    <source>
        <dbReference type="ARBA" id="ARBA00022771"/>
    </source>
</evidence>
<dbReference type="Pfam" id="PF25453">
    <property type="entry name" value="DUF7898"/>
    <property type="match status" value="1"/>
</dbReference>
<dbReference type="Pfam" id="PF00270">
    <property type="entry name" value="DEAD"/>
    <property type="match status" value="1"/>
</dbReference>
<evidence type="ECO:0000256" key="10">
    <source>
        <dbReference type="ARBA" id="ARBA00022980"/>
    </source>
</evidence>
<sequence length="2257" mass="250474">MESDGSSRSRVDQFFPSKKKKKFVSPLSKSGKVEQDAKLSVEGSPSAKGSLCSYLVSSQNQAPSTLPTACGPSDNRDQVRRNLTSAIESSDSVHGVENPELQQFATNFLSYYCSELPTTQANAHKRPSSPSVTDLEDKSIKKRNISSDGNQTHEEEHQMSLRKCNRTSMEVADLALSNTPGVIAVKVVGGEETPQSMRGSSMFSPGDTFWREAIQVADGMSKVNGLLLEGANRDADLASSGQNGNSIDKEVSPLPVKHFDFSCEDKRMVVDTSTPCNQVQSMSKLQETNSGCSVTKKRSDELSQPNDNRLSISPNSDIKSYNVNSLNSVETTPSSSVPPNDRLDISNWLPSEICNTYKKRGISKLYPWQVDCLQVDGVLHKRNLVYCASTSAGKSFVAEILMLRRVLSTRKMALLVLPYVSICTEKAEHLEALLEPLDKHVRGYYGSQGGGTLPKDTSVAVCTIEKANSLLNRLLEEGRLSEVGIIVIDELHMVGDQHRGYLLELMLTKLRYGAGEGRVEFSSGESSGTSSGKTDPTQGLQIVGMSATLPNVGAVADWLQAALYQTDFRPVPLEEYIKVGNSIYNKKMELVRTIPKRADLGGKDPDNIVELCNEIVQEGHSVLIFCSSRKGCESTAKHVAKYLKSFSVNSNGENEYPDTASAIDALQKSPAGLDPVLAETLPSGVAYHHAGLTVEEREIVENCYRKGLVRVLTATSTLAAGVNLPARRVIFRQPRIGRDFIDGTRYRQMSGRAGRTGIDTKGESVLICKPEELKRIVALIGDGCPPLYSCLSEDKNGMTHAILEVVAGGIVQTANDIHRYVRCTLLNSTQPFEDVVKSAKDSLKWLCHRKFLEWSEETKLYSTTPLGRASFGSSLCPEESLIVLDDLSRAREGFVLASDLHLVYLVTPINVDVEPDWELYYERFMQLPPLDQSVGNRVGVQEPFLMRMAHGAPIRTLERSRHDVKGLGVSTNGILTHDQMLRVCKRFYVALILSRLVQEVPVAEVCEAFKVARGMVQSLQENAGRFASMVAVFCERLGWHDLESLFAKFQNRVSFGVRAEIAELTTIPYVKGARARALYKAGFRTPQAIAEASVPEIAKAIFETSSWDAQENTLQKRIQLGVAKKIMNGARKIVLDKAEEARAAAFSAFKALGVDVPHFSLPKLPSASANLTKKEPVVSSREDTTSSALCVDQKDIKSNTNGLKEEKPSDAGLVTSSEEKSDDTTLSKTDADITVIRQNNFVENLNLAEKEHEKENICVGNKERNSEKGPMSAVNMPGGFDSFLDMWDATQEFFFDIHFNKRSEFNTIAPFELHGIAICWEDSPVYYISIPKDLFWSDSKMIKNPICNSNLEVAKQRWARIGMIMGKSEVRKFGWNLKIQNQVLKFPAVSIQRFGSPTRSVKTMGLELIENSYYMFSPVHLKDVVDLCVVVWILWPDDERSSNPNLEKEIKKRLSSEVAAAANQKGRWKNQMRRAAHNGCCRRVAQTRALSSVLWNLLTSENLLEPLLTTEMPLVNVLADMELSGIGVDMDGCIQSRHVVAKKLRFLENEAYRLAGTRFSLYTSADIADVLYTRLKLPVPDGYEGKQHPSTDKHCLEMLRLEHPIIPLIKEHRTLAKLLNCTLGSMCSLAKLSMKTQRYTLHGHWLQTSTATGRLSMEDPNLQCVEHMVEFKITRDEKEAGDSNTDLYKVNPRDFYIPTQENWLLVTADYSQIELRLMAHFSKDTSLIEILTQPSGDVFNIITAKWTGKAESSVDPTERDQTKRLVYGILYGMGANSLAEQLECSPDDADEKIKSFKRSFPGVSTWLKEAVAVCRKKGYVETLMGRKRFLAKIKFGNSEEKSKAQRQAVNSICQGSAADIIKVAMITIHSVIGEGVEKSKSSVEFAERFHMLKGRCRILLQVHDELILEADPSVMSEAGMLLKLSMENAASLLVPLMVKLKWGRTWGSLEPLLLGRAFFRWGRRRPVELTPVVLPSVAVVESEKGIRHLICERVDRGRNGCGEALIVVGGFELKAVKNIERGCTGAKKTPQLLHSMKGVTKIFQLEKGRNDGSGLRFAVNRVFNATSPSPAEPKTPMLQNSGTGSDEGSSSKKSTAKGTRRKLVLIHESTIISFYLIRISHHFFVVHIDIMVALNGLLLLLTAIGKDDNEDSELGKKKALEDEGKGTGSFGKRRNKTHTLCVRCGRRSFHLQKSRCSACAYPAARVRKYNWSEKAIRRKTTGTGRMRYLRNVPRRFKSGFREGTQATPRSKGAVANA</sequence>
<dbReference type="GO" id="GO:0019843">
    <property type="term" value="F:rRNA binding"/>
    <property type="evidence" value="ECO:0007669"/>
    <property type="project" value="UniProtKB-KW"/>
</dbReference>
<dbReference type="InterPro" id="IPR011331">
    <property type="entry name" value="Ribosomal_eL37/eL43"/>
</dbReference>
<dbReference type="FunFam" id="1.10.3380.20:FF:000003">
    <property type="entry name" value="Helicase and polymerase-containing protein TEBICHI"/>
    <property type="match status" value="1"/>
</dbReference>
<dbReference type="PANTHER" id="PTHR10133">
    <property type="entry name" value="DNA POLYMERASE I"/>
    <property type="match status" value="1"/>
</dbReference>
<dbReference type="PANTHER" id="PTHR10133:SF62">
    <property type="entry name" value="DNA POLYMERASE THETA"/>
    <property type="match status" value="1"/>
</dbReference>
<keyword evidence="4" id="KW-0699">rRNA-binding</keyword>
<dbReference type="HAMAP" id="MF_00547">
    <property type="entry name" value="Ribosomal_eL37"/>
    <property type="match status" value="1"/>
</dbReference>
<dbReference type="Pfam" id="PF01907">
    <property type="entry name" value="Ribosomal_L37e"/>
    <property type="match status" value="1"/>
</dbReference>
<reference evidence="15 16" key="1">
    <citation type="submission" date="2024-04" db="EMBL/GenBank/DDBJ databases">
        <title>The reference genome of an endangered Asteraceae, Deinandra increscens subsp. villosa, native to the Central Coast of California.</title>
        <authorList>
            <person name="Guilliams M."/>
            <person name="Hasenstab-Lehman K."/>
            <person name="Meyer R."/>
            <person name="Mcevoy S."/>
        </authorList>
    </citation>
    <scope>NUCLEOTIDE SEQUENCE [LARGE SCALE GENOMIC DNA]</scope>
    <source>
        <tissue evidence="15">Leaf</tissue>
    </source>
</reference>
<dbReference type="FunFam" id="2.20.25.30:FF:000001">
    <property type="entry name" value="Ribosomal protein L37"/>
    <property type="match status" value="1"/>
</dbReference>
<evidence type="ECO:0000259" key="13">
    <source>
        <dbReference type="PROSITE" id="PS51192"/>
    </source>
</evidence>
<dbReference type="PROSITE" id="PS01077">
    <property type="entry name" value="RIBOSOMAL_L37E"/>
    <property type="match status" value="1"/>
</dbReference>
<keyword evidence="16" id="KW-1185">Reference proteome</keyword>
<evidence type="ECO:0000256" key="5">
    <source>
        <dbReference type="ARBA" id="ARBA00022741"/>
    </source>
</evidence>
<dbReference type="GO" id="GO:1990904">
    <property type="term" value="C:ribonucleoprotein complex"/>
    <property type="evidence" value="ECO:0007669"/>
    <property type="project" value="UniProtKB-KW"/>
</dbReference>
<dbReference type="SMART" id="SM00487">
    <property type="entry name" value="DEXDc"/>
    <property type="match status" value="1"/>
</dbReference>
<dbReference type="Gene3D" id="1.10.3380.20">
    <property type="match status" value="1"/>
</dbReference>
<dbReference type="InterPro" id="IPR011332">
    <property type="entry name" value="Ribosomal_zn-bd"/>
</dbReference>
<dbReference type="InterPro" id="IPR002298">
    <property type="entry name" value="DNA_polymerase_A"/>
</dbReference>
<dbReference type="EMBL" id="JBCNJP010000003">
    <property type="protein sequence ID" value="KAK9079804.1"/>
    <property type="molecule type" value="Genomic_DNA"/>
</dbReference>
<keyword evidence="8" id="KW-0067">ATP-binding</keyword>
<dbReference type="Pfam" id="PF20470">
    <property type="entry name" value="HTH_61"/>
    <property type="match status" value="1"/>
</dbReference>
<keyword evidence="6" id="KW-0863">Zinc-finger</keyword>
<dbReference type="PRINTS" id="PR00868">
    <property type="entry name" value="DNAPOLI"/>
</dbReference>
<dbReference type="InterPro" id="IPR001569">
    <property type="entry name" value="Ribosomal_eL37"/>
</dbReference>
<comment type="caution">
    <text evidence="15">The sequence shown here is derived from an EMBL/GenBank/DDBJ whole genome shotgun (WGS) entry which is preliminary data.</text>
</comment>
<dbReference type="PROSITE" id="PS51194">
    <property type="entry name" value="HELICASE_CTER"/>
    <property type="match status" value="1"/>
</dbReference>
<dbReference type="Pfam" id="PF00271">
    <property type="entry name" value="Helicase_C"/>
    <property type="match status" value="1"/>
</dbReference>
<dbReference type="GO" id="GO:0005524">
    <property type="term" value="F:ATP binding"/>
    <property type="evidence" value="ECO:0007669"/>
    <property type="project" value="UniProtKB-KW"/>
</dbReference>
<dbReference type="CDD" id="cd18026">
    <property type="entry name" value="DEXHc_POLQ-like"/>
    <property type="match status" value="1"/>
</dbReference>
<dbReference type="InterPro" id="IPR011545">
    <property type="entry name" value="DEAD/DEAH_box_helicase_dom"/>
</dbReference>
<dbReference type="PROSITE" id="PS51192">
    <property type="entry name" value="HELICASE_ATP_BIND_1"/>
    <property type="match status" value="1"/>
</dbReference>
<feature type="domain" description="Helicase C-terminal" evidence="14">
    <location>
        <begin position="607"/>
        <end position="806"/>
    </location>
</feature>
<dbReference type="Gene3D" id="1.10.150.20">
    <property type="entry name" value="5' to 3' exonuclease, C-terminal subdomain"/>
    <property type="match status" value="1"/>
</dbReference>